<proteinExistence type="predicted"/>
<organism evidence="1">
    <name type="scientific">Rhizopus microsporus var. microsporus</name>
    <dbReference type="NCBI Taxonomy" id="86635"/>
    <lineage>
        <taxon>Eukaryota</taxon>
        <taxon>Fungi</taxon>
        <taxon>Fungi incertae sedis</taxon>
        <taxon>Mucoromycota</taxon>
        <taxon>Mucoromycotina</taxon>
        <taxon>Mucoromycetes</taxon>
        <taxon>Mucorales</taxon>
        <taxon>Mucorineae</taxon>
        <taxon>Rhizopodaceae</taxon>
        <taxon>Rhizopus</taxon>
    </lineage>
</organism>
<dbReference type="Proteomes" id="UP000242414">
    <property type="component" value="Unassembled WGS sequence"/>
</dbReference>
<dbReference type="OrthoDB" id="2427805at2759"/>
<dbReference type="VEuPathDB" id="FungiDB:BCV72DRAFT_215585"/>
<name>A0A1X0QRB5_RHIZD</name>
<sequence>LEFGVSEAKPKIEYDFDTKFMEEGFYKLPCTLKDMFDYLLQQISFDNRSTAIRTVGFLHSGLSSTLIELNRSTKYISRISRSKA</sequence>
<gene>
    <name evidence="1" type="ORF">BCV72DRAFT_215585</name>
</gene>
<reference evidence="1" key="1">
    <citation type="journal article" date="2016" name="Proc. Natl. Acad. Sci. U.S.A.">
        <title>Lipid metabolic changes in an early divergent fungus govern the establishment of a mutualistic symbiosis with endobacteria.</title>
        <authorList>
            <person name="Lastovetsky O.A."/>
            <person name="Gaspar M.L."/>
            <person name="Mondo S.J."/>
            <person name="LaButti K.M."/>
            <person name="Sandor L."/>
            <person name="Grigoriev I.V."/>
            <person name="Henry S.A."/>
            <person name="Pawlowska T.E."/>
        </authorList>
    </citation>
    <scope>NUCLEOTIDE SEQUENCE [LARGE SCALE GENOMIC DNA]</scope>
    <source>
        <strain evidence="1">ATCC 52814</strain>
    </source>
</reference>
<accession>A0A1X0QRB5</accession>
<protein>
    <submittedName>
        <fullName evidence="1">Uncharacterized protein</fullName>
    </submittedName>
</protein>
<evidence type="ECO:0000313" key="1">
    <source>
        <dbReference type="EMBL" id="ORE02286.1"/>
    </source>
</evidence>
<dbReference type="AlphaFoldDB" id="A0A1X0QRB5"/>
<feature type="non-terminal residue" evidence="1">
    <location>
        <position position="1"/>
    </location>
</feature>
<dbReference type="EMBL" id="KV922060">
    <property type="protein sequence ID" value="ORE02286.1"/>
    <property type="molecule type" value="Genomic_DNA"/>
</dbReference>